<dbReference type="EMBL" id="JABANO010022205">
    <property type="protein sequence ID" value="KAF4725557.1"/>
    <property type="molecule type" value="Genomic_DNA"/>
</dbReference>
<feature type="non-terminal residue" evidence="2">
    <location>
        <position position="1"/>
    </location>
</feature>
<dbReference type="OMA" id="CIPYESS"/>
<keyword evidence="3" id="KW-1185">Reference proteome</keyword>
<accession>A0A7J6RXX5</accession>
<sequence length="179" mass="19383">LACFPYGTCMRRCQLIRTAVMVRRMRRPLSSGTSGSPIGGGGAIAVSSRELTMASEVPLPEATAEMKLRSHSGSESTVKVPHRNGYRKLNGNGQSLVKGIERLTAKSAAGRGRITDFIDQLQACGLREDTLGSLPTESLLRILQGLTARLANKKMRMDQRSNSLVTRIAEIVTDRAQEG</sequence>
<proteinExistence type="predicted"/>
<feature type="non-terminal residue" evidence="2">
    <location>
        <position position="179"/>
    </location>
</feature>
<evidence type="ECO:0000313" key="2">
    <source>
        <dbReference type="EMBL" id="KAF4725557.1"/>
    </source>
</evidence>
<dbReference type="AlphaFoldDB" id="A0A7J6RXX5"/>
<evidence type="ECO:0000313" key="3">
    <source>
        <dbReference type="Proteomes" id="UP000553632"/>
    </source>
</evidence>
<name>A0A7J6RXX5_PEROL</name>
<evidence type="ECO:0000256" key="1">
    <source>
        <dbReference type="SAM" id="MobiDB-lite"/>
    </source>
</evidence>
<organism evidence="2 3">
    <name type="scientific">Perkinsus olseni</name>
    <name type="common">Perkinsus atlanticus</name>
    <dbReference type="NCBI Taxonomy" id="32597"/>
    <lineage>
        <taxon>Eukaryota</taxon>
        <taxon>Sar</taxon>
        <taxon>Alveolata</taxon>
        <taxon>Perkinsozoa</taxon>
        <taxon>Perkinsea</taxon>
        <taxon>Perkinsida</taxon>
        <taxon>Perkinsidae</taxon>
        <taxon>Perkinsus</taxon>
    </lineage>
</organism>
<feature type="region of interest" description="Disordered" evidence="1">
    <location>
        <begin position="67"/>
        <end position="88"/>
    </location>
</feature>
<protein>
    <submittedName>
        <fullName evidence="2">Uncharacterized protein</fullName>
    </submittedName>
</protein>
<dbReference type="Proteomes" id="UP000553632">
    <property type="component" value="Unassembled WGS sequence"/>
</dbReference>
<gene>
    <name evidence="2" type="ORF">FOZ63_006534</name>
</gene>
<comment type="caution">
    <text evidence="2">The sequence shown here is derived from an EMBL/GenBank/DDBJ whole genome shotgun (WGS) entry which is preliminary data.</text>
</comment>
<reference evidence="2 3" key="1">
    <citation type="submission" date="2020-04" db="EMBL/GenBank/DDBJ databases">
        <title>Perkinsus olseni comparative genomics.</title>
        <authorList>
            <person name="Bogema D.R."/>
        </authorList>
    </citation>
    <scope>NUCLEOTIDE SEQUENCE [LARGE SCALE GENOMIC DNA]</scope>
    <source>
        <strain evidence="2 3">ATCC PRA-207</strain>
    </source>
</reference>